<dbReference type="EMBL" id="CP006850">
    <property type="protein sequence ID" value="AHH19108.1"/>
    <property type="molecule type" value="Genomic_DNA"/>
</dbReference>
<keyword evidence="5 8" id="KW-0646">Protease inhibitor</keyword>
<keyword evidence="4" id="KW-0964">Secreted</keyword>
<feature type="signal peptide" evidence="10">
    <location>
        <begin position="1"/>
        <end position="27"/>
    </location>
</feature>
<evidence type="ECO:0000256" key="6">
    <source>
        <dbReference type="ARBA" id="ARBA00022900"/>
    </source>
</evidence>
<feature type="compositionally biased region" description="Low complexity" evidence="9">
    <location>
        <begin position="30"/>
        <end position="46"/>
    </location>
</feature>
<evidence type="ECO:0000256" key="1">
    <source>
        <dbReference type="ARBA" id="ARBA00004613"/>
    </source>
</evidence>
<dbReference type="Proteomes" id="UP000019150">
    <property type="component" value="Chromosome"/>
</dbReference>
<feature type="chain" id="PRO_5004873269" evidence="10">
    <location>
        <begin position="28"/>
        <end position="239"/>
    </location>
</feature>
<keyword evidence="6 8" id="KW-0722">Serine protease inhibitor</keyword>
<evidence type="ECO:0000256" key="7">
    <source>
        <dbReference type="ARBA" id="ARBA00023157"/>
    </source>
</evidence>
<dbReference type="Gene3D" id="3.30.350.10">
    <property type="entry name" value="Subtilisin inhibitor-like"/>
    <property type="match status" value="1"/>
</dbReference>
<evidence type="ECO:0000259" key="11">
    <source>
        <dbReference type="Pfam" id="PF00720"/>
    </source>
</evidence>
<keyword evidence="7" id="KW-1015">Disulfide bond</keyword>
<feature type="domain" description="Subtilisin inhibitor" evidence="11">
    <location>
        <begin position="139"/>
        <end position="225"/>
    </location>
</feature>
<dbReference type="SUPFAM" id="SSF55399">
    <property type="entry name" value="Subtilisin inhibitor"/>
    <property type="match status" value="1"/>
</dbReference>
<proteinExistence type="inferred from homology"/>
<evidence type="ECO:0000313" key="12">
    <source>
        <dbReference type="EMBL" id="AHH19108.1"/>
    </source>
</evidence>
<dbReference type="eggNOG" id="ENOG50333FU">
    <property type="taxonomic scope" value="Bacteria"/>
</dbReference>
<dbReference type="PROSITE" id="PS00999">
    <property type="entry name" value="SSI"/>
    <property type="match status" value="1"/>
</dbReference>
<evidence type="ECO:0000256" key="10">
    <source>
        <dbReference type="SAM" id="SignalP"/>
    </source>
</evidence>
<dbReference type="GO" id="GO:0005576">
    <property type="term" value="C:extracellular region"/>
    <property type="evidence" value="ECO:0007669"/>
    <property type="project" value="UniProtKB-SubCell"/>
</dbReference>
<dbReference type="InterPro" id="IPR000691">
    <property type="entry name" value="Prot_inh_I16_SSI"/>
</dbReference>
<comment type="subunit">
    <text evidence="3">Homodimer.</text>
</comment>
<dbReference type="InterPro" id="IPR036819">
    <property type="entry name" value="Subtilisin_inhibitor-like_sf"/>
</dbReference>
<dbReference type="PRINTS" id="PR00294">
    <property type="entry name" value="SSBTLNINHBTR"/>
</dbReference>
<accession>W5TJF4</accession>
<sequence length="239" mass="24602">MIVRVARSIGAVVLASTCLFIAGPAHADDPSTTTPAPATPTVAPSVPDQPGTPAQPPASDQPTLPTQPPVSDQTTPPAQPPVPEQTAPPTQPLVPERPGAPAQPPLSDQPSAPGRPVGPGVAPTVVPPASEDPGVPPDTSALVLAVIEPGAKQTVHSATLECAPKVGGAHPESQRACDELTAVQGDFNRLEGQPGACPMIWKPVTAVAEGYWEGKPVSFRHVFANHCVLEHSGKYVYRF</sequence>
<feature type="compositionally biased region" description="Polar residues" evidence="9">
    <location>
        <begin position="58"/>
        <end position="76"/>
    </location>
</feature>
<gene>
    <name evidence="12" type="ORF">NONO_c43240</name>
</gene>
<dbReference type="KEGG" id="nno:NONO_c43240"/>
<name>W5TJF4_9NOCA</name>
<comment type="subcellular location">
    <subcellularLocation>
        <location evidence="1">Secreted</location>
    </subcellularLocation>
</comment>
<protein>
    <submittedName>
        <fullName evidence="12">Subtilisin inhibitor-like protein</fullName>
    </submittedName>
</protein>
<evidence type="ECO:0000313" key="13">
    <source>
        <dbReference type="Proteomes" id="UP000019150"/>
    </source>
</evidence>
<dbReference type="InterPro" id="IPR020054">
    <property type="entry name" value="Prot_inh_SSI_I16_CS"/>
</dbReference>
<dbReference type="HOGENOM" id="CLU_1160135_0_0_11"/>
<evidence type="ECO:0000256" key="5">
    <source>
        <dbReference type="ARBA" id="ARBA00022690"/>
    </source>
</evidence>
<evidence type="ECO:0000256" key="9">
    <source>
        <dbReference type="SAM" id="MobiDB-lite"/>
    </source>
</evidence>
<dbReference type="STRING" id="1415166.NONO_c43240"/>
<evidence type="ECO:0000256" key="4">
    <source>
        <dbReference type="ARBA" id="ARBA00022525"/>
    </source>
</evidence>
<evidence type="ECO:0000256" key="3">
    <source>
        <dbReference type="ARBA" id="ARBA00011738"/>
    </source>
</evidence>
<feature type="region of interest" description="Disordered" evidence="9">
    <location>
        <begin position="27"/>
        <end position="137"/>
    </location>
</feature>
<keyword evidence="13" id="KW-1185">Reference proteome</keyword>
<evidence type="ECO:0000256" key="8">
    <source>
        <dbReference type="RuleBase" id="RU003471"/>
    </source>
</evidence>
<dbReference type="AlphaFoldDB" id="W5TJF4"/>
<organism evidence="12 13">
    <name type="scientific">Nocardia nova SH22a</name>
    <dbReference type="NCBI Taxonomy" id="1415166"/>
    <lineage>
        <taxon>Bacteria</taxon>
        <taxon>Bacillati</taxon>
        <taxon>Actinomycetota</taxon>
        <taxon>Actinomycetes</taxon>
        <taxon>Mycobacteriales</taxon>
        <taxon>Nocardiaceae</taxon>
        <taxon>Nocardia</taxon>
    </lineage>
</organism>
<dbReference type="PATRIC" id="fig|1415166.3.peg.4440"/>
<dbReference type="GO" id="GO:0004867">
    <property type="term" value="F:serine-type endopeptidase inhibitor activity"/>
    <property type="evidence" value="ECO:0007669"/>
    <property type="project" value="UniProtKB-KW"/>
</dbReference>
<reference evidence="12 13" key="1">
    <citation type="journal article" date="2014" name="Appl. Environ. Microbiol.">
        <title>Insights into the Microbial Degradation of Rubber and Gutta-Percha by Analysis of the Complete Genome of Nocardia nova SH22a.</title>
        <authorList>
            <person name="Luo Q."/>
            <person name="Hiessl S."/>
            <person name="Poehlein A."/>
            <person name="Daniel R."/>
            <person name="Steinbuchel A."/>
        </authorList>
    </citation>
    <scope>NUCLEOTIDE SEQUENCE [LARGE SCALE GENOMIC DNA]</scope>
    <source>
        <strain evidence="12">SH22a</strain>
    </source>
</reference>
<dbReference type="Pfam" id="PF00720">
    <property type="entry name" value="SSI"/>
    <property type="match status" value="1"/>
</dbReference>
<feature type="compositionally biased region" description="Low complexity" evidence="9">
    <location>
        <begin position="110"/>
        <end position="129"/>
    </location>
</feature>
<comment type="similarity">
    <text evidence="2 8">Belongs to the protease inhibitor I16 (SSI) family.</text>
</comment>
<keyword evidence="10" id="KW-0732">Signal</keyword>
<evidence type="ECO:0000256" key="2">
    <source>
        <dbReference type="ARBA" id="ARBA00010472"/>
    </source>
</evidence>
<dbReference type="InterPro" id="IPR023549">
    <property type="entry name" value="Subtilisin_inhibitor"/>
</dbReference>